<dbReference type="Proteomes" id="UP000228934">
    <property type="component" value="Unassembled WGS sequence"/>
</dbReference>
<keyword evidence="2" id="KW-1185">Reference proteome</keyword>
<reference evidence="2" key="1">
    <citation type="journal article" date="2017" name="Nat. Commun.">
        <title>The North American bullfrog draft genome provides insight into hormonal regulation of long noncoding RNA.</title>
        <authorList>
            <person name="Hammond S.A."/>
            <person name="Warren R.L."/>
            <person name="Vandervalk B.P."/>
            <person name="Kucuk E."/>
            <person name="Khan H."/>
            <person name="Gibb E.A."/>
            <person name="Pandoh P."/>
            <person name="Kirk H."/>
            <person name="Zhao Y."/>
            <person name="Jones M."/>
            <person name="Mungall A.J."/>
            <person name="Coope R."/>
            <person name="Pleasance S."/>
            <person name="Moore R.A."/>
            <person name="Holt R.A."/>
            <person name="Round J.M."/>
            <person name="Ohora S."/>
            <person name="Walle B.V."/>
            <person name="Veldhoen N."/>
            <person name="Helbing C.C."/>
            <person name="Birol I."/>
        </authorList>
    </citation>
    <scope>NUCLEOTIDE SEQUENCE [LARGE SCALE GENOMIC DNA]</scope>
</reference>
<gene>
    <name evidence="1" type="ORF">AB205_0047330</name>
</gene>
<sequence length="77" mass="8743">MGLAAHSFEWAAVPPEMHFQNRSPHREPQVQCGSQCGMPLGLMAPAHISNFLSGWLQLREQLRTRNGNHQHRCEPKT</sequence>
<accession>A0A2G9RSR5</accession>
<protein>
    <submittedName>
        <fullName evidence="1">Uncharacterized protein</fullName>
    </submittedName>
</protein>
<organism evidence="1 2">
    <name type="scientific">Aquarana catesbeiana</name>
    <name type="common">American bullfrog</name>
    <name type="synonym">Rana catesbeiana</name>
    <dbReference type="NCBI Taxonomy" id="8400"/>
    <lineage>
        <taxon>Eukaryota</taxon>
        <taxon>Metazoa</taxon>
        <taxon>Chordata</taxon>
        <taxon>Craniata</taxon>
        <taxon>Vertebrata</taxon>
        <taxon>Euteleostomi</taxon>
        <taxon>Amphibia</taxon>
        <taxon>Batrachia</taxon>
        <taxon>Anura</taxon>
        <taxon>Neobatrachia</taxon>
        <taxon>Ranoidea</taxon>
        <taxon>Ranidae</taxon>
        <taxon>Aquarana</taxon>
    </lineage>
</organism>
<evidence type="ECO:0000313" key="2">
    <source>
        <dbReference type="Proteomes" id="UP000228934"/>
    </source>
</evidence>
<evidence type="ECO:0000313" key="1">
    <source>
        <dbReference type="EMBL" id="PIO30271.1"/>
    </source>
</evidence>
<proteinExistence type="predicted"/>
<name>A0A2G9RSR5_AQUCT</name>
<dbReference type="EMBL" id="KV931514">
    <property type="protein sequence ID" value="PIO30271.1"/>
    <property type="molecule type" value="Genomic_DNA"/>
</dbReference>
<dbReference type="AlphaFoldDB" id="A0A2G9RSR5"/>